<dbReference type="Proteomes" id="UP001150581">
    <property type="component" value="Unassembled WGS sequence"/>
</dbReference>
<accession>A0ACC1HZ20</accession>
<name>A0ACC1HZ20_9FUNG</name>
<sequence>MLGDFENKAGAVVEELEGVQDGRKVVLLKLDVDDGTNNLTNLAGGDGLGSSLSGVLADYIKKIGESNRC</sequence>
<proteinExistence type="predicted"/>
<evidence type="ECO:0000313" key="1">
    <source>
        <dbReference type="EMBL" id="KAJ1883594.1"/>
    </source>
</evidence>
<protein>
    <submittedName>
        <fullName evidence="1">Uncharacterized protein</fullName>
    </submittedName>
</protein>
<organism evidence="1 2">
    <name type="scientific">Kickxella alabastrina</name>
    <dbReference type="NCBI Taxonomy" id="61397"/>
    <lineage>
        <taxon>Eukaryota</taxon>
        <taxon>Fungi</taxon>
        <taxon>Fungi incertae sedis</taxon>
        <taxon>Zoopagomycota</taxon>
        <taxon>Kickxellomycotina</taxon>
        <taxon>Kickxellomycetes</taxon>
        <taxon>Kickxellales</taxon>
        <taxon>Kickxellaceae</taxon>
        <taxon>Kickxella</taxon>
    </lineage>
</organism>
<keyword evidence="2" id="KW-1185">Reference proteome</keyword>
<comment type="caution">
    <text evidence="1">The sequence shown here is derived from an EMBL/GenBank/DDBJ whole genome shotgun (WGS) entry which is preliminary data.</text>
</comment>
<reference evidence="1" key="1">
    <citation type="submission" date="2022-07" db="EMBL/GenBank/DDBJ databases">
        <title>Phylogenomic reconstructions and comparative analyses of Kickxellomycotina fungi.</title>
        <authorList>
            <person name="Reynolds N.K."/>
            <person name="Stajich J.E."/>
            <person name="Barry K."/>
            <person name="Grigoriev I.V."/>
            <person name="Crous P."/>
            <person name="Smith M.E."/>
        </authorList>
    </citation>
    <scope>NUCLEOTIDE SEQUENCE</scope>
    <source>
        <strain evidence="1">Benny 63K</strain>
    </source>
</reference>
<gene>
    <name evidence="1" type="ORF">LPJ66_011018</name>
</gene>
<dbReference type="EMBL" id="JANBPG010003135">
    <property type="protein sequence ID" value="KAJ1883594.1"/>
    <property type="molecule type" value="Genomic_DNA"/>
</dbReference>
<evidence type="ECO:0000313" key="2">
    <source>
        <dbReference type="Proteomes" id="UP001150581"/>
    </source>
</evidence>